<evidence type="ECO:0000313" key="2">
    <source>
        <dbReference type="Proteomes" id="UP000827872"/>
    </source>
</evidence>
<accession>A0ACB8E7G4</accession>
<evidence type="ECO:0000313" key="1">
    <source>
        <dbReference type="EMBL" id="KAH7988262.1"/>
    </source>
</evidence>
<organism evidence="1 2">
    <name type="scientific">Sphaerodactylus townsendi</name>
    <dbReference type="NCBI Taxonomy" id="933632"/>
    <lineage>
        <taxon>Eukaryota</taxon>
        <taxon>Metazoa</taxon>
        <taxon>Chordata</taxon>
        <taxon>Craniata</taxon>
        <taxon>Vertebrata</taxon>
        <taxon>Euteleostomi</taxon>
        <taxon>Lepidosauria</taxon>
        <taxon>Squamata</taxon>
        <taxon>Bifurcata</taxon>
        <taxon>Gekkota</taxon>
        <taxon>Sphaerodactylidae</taxon>
        <taxon>Sphaerodactylus</taxon>
    </lineage>
</organism>
<reference evidence="1" key="1">
    <citation type="submission" date="2021-08" db="EMBL/GenBank/DDBJ databases">
        <title>The first chromosome-level gecko genome reveals the dynamic sex chromosomes of Neotropical dwarf geckos (Sphaerodactylidae: Sphaerodactylus).</title>
        <authorList>
            <person name="Pinto B.J."/>
            <person name="Keating S.E."/>
            <person name="Gamble T."/>
        </authorList>
    </citation>
    <scope>NUCLEOTIDE SEQUENCE</scope>
    <source>
        <strain evidence="1">TG3544</strain>
    </source>
</reference>
<sequence>MELLQRIEVDGRLFYWGAAAVALLATLLAASSSRLLLDFFRSWRELRLIPGISPCYPLLGNVPLFERDGAALMLSICFAYTRYQLKGSDRQQGEKASGQPPNTLEA</sequence>
<comment type="caution">
    <text evidence="1">The sequence shown here is derived from an EMBL/GenBank/DDBJ whole genome shotgun (WGS) entry which is preliminary data.</text>
</comment>
<dbReference type="Proteomes" id="UP000827872">
    <property type="component" value="Linkage Group LG10"/>
</dbReference>
<protein>
    <submittedName>
        <fullName evidence="1">Uncharacterized protein</fullName>
    </submittedName>
</protein>
<dbReference type="EMBL" id="CM037623">
    <property type="protein sequence ID" value="KAH7988262.1"/>
    <property type="molecule type" value="Genomic_DNA"/>
</dbReference>
<gene>
    <name evidence="1" type="ORF">K3G42_012285</name>
</gene>
<name>A0ACB8E7G4_9SAUR</name>
<proteinExistence type="predicted"/>
<keyword evidence="2" id="KW-1185">Reference proteome</keyword>